<evidence type="ECO:0000313" key="1">
    <source>
        <dbReference type="EMBL" id="TCT22986.1"/>
    </source>
</evidence>
<dbReference type="Pfam" id="PF09481">
    <property type="entry name" value="CRISPR_Cse1"/>
    <property type="match status" value="1"/>
</dbReference>
<protein>
    <submittedName>
        <fullName evidence="1">CRISPR-associated Cse1 family protein</fullName>
    </submittedName>
</protein>
<organism evidence="1 2">
    <name type="scientific">Thiobaca trueperi</name>
    <dbReference type="NCBI Taxonomy" id="127458"/>
    <lineage>
        <taxon>Bacteria</taxon>
        <taxon>Pseudomonadati</taxon>
        <taxon>Pseudomonadota</taxon>
        <taxon>Gammaproteobacteria</taxon>
        <taxon>Chromatiales</taxon>
        <taxon>Chromatiaceae</taxon>
        <taxon>Thiobaca</taxon>
    </lineage>
</organism>
<dbReference type="CDD" id="cd09729">
    <property type="entry name" value="Cse1_I-E"/>
    <property type="match status" value="1"/>
</dbReference>
<dbReference type="InterPro" id="IPR013381">
    <property type="entry name" value="CRISPR-assoc_prot_Cse1"/>
</dbReference>
<dbReference type="AlphaFoldDB" id="A0A4R3N4K8"/>
<proteinExistence type="predicted"/>
<dbReference type="EMBL" id="SMAO01000002">
    <property type="protein sequence ID" value="TCT22986.1"/>
    <property type="molecule type" value="Genomic_DNA"/>
</dbReference>
<dbReference type="OrthoDB" id="5392377at2"/>
<gene>
    <name evidence="1" type="ORF">EDC35_102321</name>
</gene>
<dbReference type="Proteomes" id="UP000295717">
    <property type="component" value="Unassembled WGS sequence"/>
</dbReference>
<comment type="caution">
    <text evidence="1">The sequence shown here is derived from an EMBL/GenBank/DDBJ whole genome shotgun (WGS) entry which is preliminary data.</text>
</comment>
<dbReference type="RefSeq" id="WP_132976103.1">
    <property type="nucleotide sequence ID" value="NZ_SMAO01000002.1"/>
</dbReference>
<dbReference type="Gene3D" id="1.10.132.100">
    <property type="match status" value="1"/>
</dbReference>
<evidence type="ECO:0000313" key="2">
    <source>
        <dbReference type="Proteomes" id="UP000295717"/>
    </source>
</evidence>
<dbReference type="NCBIfam" id="TIGR02547">
    <property type="entry name" value="casA_cse1"/>
    <property type="match status" value="1"/>
</dbReference>
<keyword evidence="2" id="KW-1185">Reference proteome</keyword>
<name>A0A4R3N4K8_9GAMM</name>
<sequence length="523" mass="57842">MSQENQPAFNLLDEPWIPIRTLAGDVRDVSLTQVLLNADQFSALAETSPPNLVALHRILLAVLHRALTTHHGPWKDADRARWYREGLPEAPIRTYLEQWRERFWLFHPEQPFMQVAALADAPETQDKLKPWTQICLEGASGNAPVVFDHALDDRPSEIPPALACRNLLGALQFTPGGLVKTLRDSDKAGPLANTAAVIPTGRTLAETLLAGLHPSSAKGIDDLPSWERSPPGIPALLAAARPASGPNDRYTRLTRAVLLVPQGDERHVRHLRFAAGIALEEDPNAPDPMACYRVTKEGKAIRVSFSEGRSFWRELPALVPDPSGKFNQPATILMWATNLHERLGQLETNVPLVVAGLASDQAKLLRWRSERFDLPLTMLADPDAAAELRAQIREVEAVFFRLRAICAEMIAESMPDPNHKDTKARAKAILDRGPTAAVFFSAAERALPNLMQRIAAGDIEGAHQHWRETLKTAAQRAWTATYRVLGDSPRALRAEARAHADFRRLLRSLEQPDTATIPEEANA</sequence>
<reference evidence="1 2" key="1">
    <citation type="submission" date="2019-03" db="EMBL/GenBank/DDBJ databases">
        <title>Genomic Encyclopedia of Type Strains, Phase IV (KMG-IV): sequencing the most valuable type-strain genomes for metagenomic binning, comparative biology and taxonomic classification.</title>
        <authorList>
            <person name="Goeker M."/>
        </authorList>
    </citation>
    <scope>NUCLEOTIDE SEQUENCE [LARGE SCALE GENOMIC DNA]</scope>
    <source>
        <strain evidence="1 2">DSM 13587</strain>
    </source>
</reference>
<accession>A0A4R3N4K8</accession>